<evidence type="ECO:0000313" key="2">
    <source>
        <dbReference type="Proteomes" id="UP000595205"/>
    </source>
</evidence>
<accession>A0A7R7MSR1</accession>
<evidence type="ECO:0000313" key="1">
    <source>
        <dbReference type="EMBL" id="BCO99117.1"/>
    </source>
</evidence>
<proteinExistence type="predicted"/>
<sequence>MRDHDVNGGKTFQVASLTPDRRRLTFRAGGDPDLAARTERLERRIGAFRRVASGGAGL</sequence>
<name>A0A7R7MSR1_MYCIT</name>
<dbReference type="Proteomes" id="UP000595205">
    <property type="component" value="Chromosome"/>
</dbReference>
<reference evidence="1 2" key="1">
    <citation type="submission" date="2020-12" db="EMBL/GenBank/DDBJ databases">
        <title>Genome sequence of clinical Mycobacterium intracellulare strains.</title>
        <authorList>
            <person name="Tateishi Y."/>
            <person name="Matsumoto S."/>
            <person name="Fukushima Y."/>
            <person name="Nakajima C."/>
            <person name="Suzuki Y."/>
        </authorList>
    </citation>
    <scope>NUCLEOTIDE SEQUENCE [LARGE SCALE GENOMIC DNA]</scope>
    <source>
        <strain evidence="1 2">M018</strain>
    </source>
</reference>
<organism evidence="1 2">
    <name type="scientific">Mycobacterium intracellulare</name>
    <dbReference type="NCBI Taxonomy" id="1767"/>
    <lineage>
        <taxon>Bacteria</taxon>
        <taxon>Bacillati</taxon>
        <taxon>Actinomycetota</taxon>
        <taxon>Actinomycetes</taxon>
        <taxon>Mycobacteriales</taxon>
        <taxon>Mycobacteriaceae</taxon>
        <taxon>Mycobacterium</taxon>
        <taxon>Mycobacterium avium complex (MAC)</taxon>
    </lineage>
</organism>
<dbReference type="AlphaFoldDB" id="A0A7R7MSR1"/>
<dbReference type="EMBL" id="AP024255">
    <property type="protein sequence ID" value="BCO99117.1"/>
    <property type="molecule type" value="Genomic_DNA"/>
</dbReference>
<gene>
    <name evidence="1" type="ORF">MINTM018_18870</name>
</gene>
<protein>
    <submittedName>
        <fullName evidence="1">Uncharacterized protein</fullName>
    </submittedName>
</protein>